<name>A0A176RW94_9GAMM</name>
<sequence length="59" mass="6078">MRITAAGITAPLKIALPAVVPTPIAKPSLSRNNNKPIITVSHSGNELPTALIVAPRTPS</sequence>
<organism evidence="1 2">
    <name type="scientific">Candidatus Thiomargarita nelsonii</name>
    <dbReference type="NCBI Taxonomy" id="1003181"/>
    <lineage>
        <taxon>Bacteria</taxon>
        <taxon>Pseudomonadati</taxon>
        <taxon>Pseudomonadota</taxon>
        <taxon>Gammaproteobacteria</taxon>
        <taxon>Thiotrichales</taxon>
        <taxon>Thiotrichaceae</taxon>
        <taxon>Thiomargarita</taxon>
    </lineage>
</organism>
<protein>
    <submittedName>
        <fullName evidence="1">Uncharacterized protein</fullName>
    </submittedName>
</protein>
<gene>
    <name evidence="1" type="ORF">THIOM_004268</name>
</gene>
<reference evidence="1 2" key="1">
    <citation type="submission" date="2016-05" db="EMBL/GenBank/DDBJ databases">
        <title>Single-cell genome of chain-forming Candidatus Thiomargarita nelsonii and comparison to other large sulfur-oxidizing bacteria.</title>
        <authorList>
            <person name="Winkel M."/>
            <person name="Salman V."/>
            <person name="Woyke T."/>
            <person name="Schulz-Vogt H."/>
            <person name="Richter M."/>
            <person name="Flood B."/>
            <person name="Bailey J."/>
            <person name="Amann R."/>
            <person name="Mussmann M."/>
        </authorList>
    </citation>
    <scope>NUCLEOTIDE SEQUENCE [LARGE SCALE GENOMIC DNA]</scope>
    <source>
        <strain evidence="1 2">THI036</strain>
    </source>
</reference>
<dbReference type="Proteomes" id="UP000076962">
    <property type="component" value="Unassembled WGS sequence"/>
</dbReference>
<dbReference type="EMBL" id="LUTY01002568">
    <property type="protein sequence ID" value="OAD20052.1"/>
    <property type="molecule type" value="Genomic_DNA"/>
</dbReference>
<accession>A0A176RW94</accession>
<dbReference type="AlphaFoldDB" id="A0A176RW94"/>
<proteinExistence type="predicted"/>
<evidence type="ECO:0000313" key="1">
    <source>
        <dbReference type="EMBL" id="OAD20052.1"/>
    </source>
</evidence>
<comment type="caution">
    <text evidence="1">The sequence shown here is derived from an EMBL/GenBank/DDBJ whole genome shotgun (WGS) entry which is preliminary data.</text>
</comment>
<evidence type="ECO:0000313" key="2">
    <source>
        <dbReference type="Proteomes" id="UP000076962"/>
    </source>
</evidence>
<keyword evidence="2" id="KW-1185">Reference proteome</keyword>